<dbReference type="Pfam" id="PF07690">
    <property type="entry name" value="MFS_1"/>
    <property type="match status" value="1"/>
</dbReference>
<evidence type="ECO:0000256" key="5">
    <source>
        <dbReference type="ARBA" id="ARBA00023136"/>
    </source>
</evidence>
<evidence type="ECO:0000256" key="6">
    <source>
        <dbReference type="SAM" id="Phobius"/>
    </source>
</evidence>
<keyword evidence="3 6" id="KW-0812">Transmembrane</keyword>
<organism evidence="8">
    <name type="scientific">Caulobacter sp. (strain K31)</name>
    <dbReference type="NCBI Taxonomy" id="366602"/>
    <lineage>
        <taxon>Bacteria</taxon>
        <taxon>Pseudomonadati</taxon>
        <taxon>Pseudomonadota</taxon>
        <taxon>Alphaproteobacteria</taxon>
        <taxon>Caulobacterales</taxon>
        <taxon>Caulobacteraceae</taxon>
        <taxon>Caulobacter</taxon>
    </lineage>
</organism>
<dbReference type="EMBL" id="CP000927">
    <property type="protein sequence ID" value="ABZ72377.1"/>
    <property type="molecule type" value="Genomic_DNA"/>
</dbReference>
<feature type="transmembrane region" description="Helical" evidence="6">
    <location>
        <begin position="59"/>
        <end position="79"/>
    </location>
</feature>
<dbReference type="STRING" id="366602.Caul_3250"/>
<evidence type="ECO:0000256" key="4">
    <source>
        <dbReference type="ARBA" id="ARBA00022989"/>
    </source>
</evidence>
<dbReference type="AlphaFoldDB" id="B0T3R3"/>
<feature type="domain" description="Major facilitator superfamily (MFS) profile" evidence="7">
    <location>
        <begin position="21"/>
        <end position="433"/>
    </location>
</feature>
<dbReference type="GO" id="GO:0016020">
    <property type="term" value="C:membrane"/>
    <property type="evidence" value="ECO:0007669"/>
    <property type="project" value="UniProtKB-SubCell"/>
</dbReference>
<feature type="transmembrane region" description="Helical" evidence="6">
    <location>
        <begin position="272"/>
        <end position="290"/>
    </location>
</feature>
<dbReference type="InterPro" id="IPR011701">
    <property type="entry name" value="MFS"/>
</dbReference>
<evidence type="ECO:0000259" key="7">
    <source>
        <dbReference type="PROSITE" id="PS50850"/>
    </source>
</evidence>
<dbReference type="PANTHER" id="PTHR23505">
    <property type="entry name" value="SPINSTER"/>
    <property type="match status" value="1"/>
</dbReference>
<feature type="transmembrane region" description="Helical" evidence="6">
    <location>
        <begin position="19"/>
        <end position="39"/>
    </location>
</feature>
<dbReference type="CDD" id="cd17328">
    <property type="entry name" value="MFS_spinster_like"/>
    <property type="match status" value="1"/>
</dbReference>
<evidence type="ECO:0000313" key="8">
    <source>
        <dbReference type="EMBL" id="ABZ72377.1"/>
    </source>
</evidence>
<comment type="subcellular location">
    <subcellularLocation>
        <location evidence="1">Membrane</location>
        <topology evidence="1">Multi-pass membrane protein</topology>
    </subcellularLocation>
</comment>
<dbReference type="HOGENOM" id="CLU_001265_5_12_5"/>
<dbReference type="SUPFAM" id="SSF103473">
    <property type="entry name" value="MFS general substrate transporter"/>
    <property type="match status" value="1"/>
</dbReference>
<name>B0T3R3_CAUSK</name>
<feature type="transmembrane region" description="Helical" evidence="6">
    <location>
        <begin position="86"/>
        <end position="107"/>
    </location>
</feature>
<accession>B0T3R3</accession>
<keyword evidence="4 6" id="KW-1133">Transmembrane helix</keyword>
<feature type="transmembrane region" description="Helical" evidence="6">
    <location>
        <begin position="365"/>
        <end position="387"/>
    </location>
</feature>
<dbReference type="GO" id="GO:0022857">
    <property type="term" value="F:transmembrane transporter activity"/>
    <property type="evidence" value="ECO:0007669"/>
    <property type="project" value="InterPro"/>
</dbReference>
<feature type="transmembrane region" description="Helical" evidence="6">
    <location>
        <begin position="234"/>
        <end position="252"/>
    </location>
</feature>
<protein>
    <submittedName>
        <fullName evidence="8">Major facilitator superfamily MFS_1</fullName>
    </submittedName>
</protein>
<dbReference type="eggNOG" id="COG2271">
    <property type="taxonomic scope" value="Bacteria"/>
</dbReference>
<feature type="transmembrane region" description="Helical" evidence="6">
    <location>
        <begin position="176"/>
        <end position="196"/>
    </location>
</feature>
<dbReference type="KEGG" id="cak:Caul_3250"/>
<keyword evidence="2" id="KW-0813">Transport</keyword>
<keyword evidence="5 6" id="KW-0472">Membrane</keyword>
<dbReference type="InterPro" id="IPR036259">
    <property type="entry name" value="MFS_trans_sf"/>
</dbReference>
<feature type="transmembrane region" description="Helical" evidence="6">
    <location>
        <begin position="113"/>
        <end position="134"/>
    </location>
</feature>
<gene>
    <name evidence="8" type="ordered locus">Caul_3250</name>
</gene>
<evidence type="ECO:0000256" key="2">
    <source>
        <dbReference type="ARBA" id="ARBA00022448"/>
    </source>
</evidence>
<dbReference type="InterPro" id="IPR020846">
    <property type="entry name" value="MFS_dom"/>
</dbReference>
<feature type="transmembrane region" description="Helical" evidence="6">
    <location>
        <begin position="407"/>
        <end position="426"/>
    </location>
</feature>
<dbReference type="PANTHER" id="PTHR23505:SF79">
    <property type="entry name" value="PROTEIN SPINSTER"/>
    <property type="match status" value="1"/>
</dbReference>
<proteinExistence type="predicted"/>
<sequence>MPTLPPAGSAQQESTRYRYVVVVSLAVVYMFNFIDRQLLSILAEPVKRDLGLSDTQLGMLTGLMFALFYTVFGIPVALLADRWRRVRLIALACGLWSLFTASSGLAVNFFTLALARVGVGIGEAGCSPPSYAIISDYFPPERRGRALAIYVLGVPAGSFVGALAGGWIAAHYGWRAAFFAVGLAGLLITPLIPLVVREPRRGRYDLEAAPVGPAATSSETLWGAFGFFWRSPTLVLSALASGVTAFVSYGLINWSPAFLTRVQGMNLSQVAGYFGLSIAGAMVIGAWLGGLISDRAGARNPIFYALLPGLGLLSITPFLFAFTTAATWQASLGLLIIPLIATSTYLVPALALLQNRTPARYRATTSSILLFLINLTGLGCGPLFVGAVSDALQPRYGVHALGHALQWLTPFIVLAFGLQCAAAWTLRRKVAAV</sequence>
<evidence type="ECO:0000256" key="1">
    <source>
        <dbReference type="ARBA" id="ARBA00004141"/>
    </source>
</evidence>
<feature type="transmembrane region" description="Helical" evidence="6">
    <location>
        <begin position="302"/>
        <end position="322"/>
    </location>
</feature>
<dbReference type="Gene3D" id="1.20.1250.20">
    <property type="entry name" value="MFS general substrate transporter like domains"/>
    <property type="match status" value="2"/>
</dbReference>
<reference evidence="8" key="1">
    <citation type="submission" date="2008-01" db="EMBL/GenBank/DDBJ databases">
        <title>Complete sequence of chromosome of Caulobacter sp. K31.</title>
        <authorList>
            <consortium name="US DOE Joint Genome Institute"/>
            <person name="Copeland A."/>
            <person name="Lucas S."/>
            <person name="Lapidus A."/>
            <person name="Barry K."/>
            <person name="Glavina del Rio T."/>
            <person name="Dalin E."/>
            <person name="Tice H."/>
            <person name="Pitluck S."/>
            <person name="Bruce D."/>
            <person name="Goodwin L."/>
            <person name="Thompson L.S."/>
            <person name="Brettin T."/>
            <person name="Detter J.C."/>
            <person name="Han C."/>
            <person name="Schmutz J."/>
            <person name="Larimer F."/>
            <person name="Land M."/>
            <person name="Hauser L."/>
            <person name="Kyrpides N."/>
            <person name="Kim E."/>
            <person name="Stephens C."/>
            <person name="Richardson P."/>
        </authorList>
    </citation>
    <scope>NUCLEOTIDE SEQUENCE [LARGE SCALE GENOMIC DNA]</scope>
    <source>
        <strain evidence="8">K31</strain>
    </source>
</reference>
<dbReference type="PROSITE" id="PS50850">
    <property type="entry name" value="MFS"/>
    <property type="match status" value="1"/>
</dbReference>
<feature type="transmembrane region" description="Helical" evidence="6">
    <location>
        <begin position="146"/>
        <end position="170"/>
    </location>
</feature>
<feature type="transmembrane region" description="Helical" evidence="6">
    <location>
        <begin position="328"/>
        <end position="353"/>
    </location>
</feature>
<dbReference type="InterPro" id="IPR044770">
    <property type="entry name" value="MFS_spinster-like"/>
</dbReference>
<evidence type="ECO:0000256" key="3">
    <source>
        <dbReference type="ARBA" id="ARBA00022692"/>
    </source>
</evidence>